<comment type="caution">
    <text evidence="1">The sequence shown here is derived from an EMBL/GenBank/DDBJ whole genome shotgun (WGS) entry which is preliminary data.</text>
</comment>
<proteinExistence type="predicted"/>
<dbReference type="RefSeq" id="WP_075125418.1">
    <property type="nucleotide sequence ID" value="NZ_MSIE01000015.1"/>
</dbReference>
<dbReference type="AlphaFoldDB" id="A0A1Q8CTD6"/>
<gene>
    <name evidence="1" type="ORF">BU204_10440</name>
</gene>
<reference evidence="1 2" key="1">
    <citation type="submission" date="2016-12" db="EMBL/GenBank/DDBJ databases">
        <title>The draft genome sequence of Actinophytocola sp. 11-183.</title>
        <authorList>
            <person name="Wang W."/>
            <person name="Yuan L."/>
        </authorList>
    </citation>
    <scope>NUCLEOTIDE SEQUENCE [LARGE SCALE GENOMIC DNA]</scope>
    <source>
        <strain evidence="1 2">11-183</strain>
    </source>
</reference>
<dbReference type="Proteomes" id="UP000185596">
    <property type="component" value="Unassembled WGS sequence"/>
</dbReference>
<name>A0A1Q8CTD6_9PSEU</name>
<sequence length="123" mass="13514">MTFHGGPNEPPTGSTARDCGWLVCDHCGAGIPHGELAARIDQWVDLMTPWLHRQSDQSAREGYADMLVGLAHAAQALRTQCGHEAREAGSERERLETALHSLRRAAASAMRFPSGRTWRDLNP</sequence>
<keyword evidence="2" id="KW-1185">Reference proteome</keyword>
<accession>A0A1Q8CTD6</accession>
<protein>
    <submittedName>
        <fullName evidence="1">Uncharacterized protein</fullName>
    </submittedName>
</protein>
<organism evidence="1 2">
    <name type="scientific">Actinophytocola xanthii</name>
    <dbReference type="NCBI Taxonomy" id="1912961"/>
    <lineage>
        <taxon>Bacteria</taxon>
        <taxon>Bacillati</taxon>
        <taxon>Actinomycetota</taxon>
        <taxon>Actinomycetes</taxon>
        <taxon>Pseudonocardiales</taxon>
        <taxon>Pseudonocardiaceae</taxon>
    </lineage>
</organism>
<dbReference type="OrthoDB" id="117402at2"/>
<evidence type="ECO:0000313" key="1">
    <source>
        <dbReference type="EMBL" id="OLF17626.1"/>
    </source>
</evidence>
<dbReference type="EMBL" id="MSIE01000015">
    <property type="protein sequence ID" value="OLF17626.1"/>
    <property type="molecule type" value="Genomic_DNA"/>
</dbReference>
<dbReference type="STRING" id="1912961.BU204_10440"/>
<evidence type="ECO:0000313" key="2">
    <source>
        <dbReference type="Proteomes" id="UP000185596"/>
    </source>
</evidence>